<dbReference type="RefSeq" id="WP_053087370.1">
    <property type="nucleotide sequence ID" value="NZ_CCXW01000001.1"/>
</dbReference>
<comment type="similarity">
    <text evidence="1">Belongs to the 'phage' integrase family.</text>
</comment>
<dbReference type="SUPFAM" id="SSF56349">
    <property type="entry name" value="DNA breaking-rejoining enzymes"/>
    <property type="match status" value="1"/>
</dbReference>
<dbReference type="InterPro" id="IPR002104">
    <property type="entry name" value="Integrase_catalytic"/>
</dbReference>
<dbReference type="AlphaFoldDB" id="A0AAN2TSJ7"/>
<feature type="domain" description="Tyr recombinase" evidence="4">
    <location>
        <begin position="1"/>
        <end position="136"/>
    </location>
</feature>
<dbReference type="PROSITE" id="PS51898">
    <property type="entry name" value="TYR_RECOMBINASE"/>
    <property type="match status" value="1"/>
</dbReference>
<dbReference type="PANTHER" id="PTHR30349:SF41">
    <property type="entry name" value="INTEGRASE_RECOMBINASE PROTEIN MJ0367-RELATED"/>
    <property type="match status" value="1"/>
</dbReference>
<dbReference type="GO" id="GO:0003677">
    <property type="term" value="F:DNA binding"/>
    <property type="evidence" value="ECO:0007669"/>
    <property type="project" value="UniProtKB-KW"/>
</dbReference>
<dbReference type="InterPro" id="IPR011010">
    <property type="entry name" value="DNA_brk_join_enz"/>
</dbReference>
<evidence type="ECO:0000256" key="2">
    <source>
        <dbReference type="ARBA" id="ARBA00023125"/>
    </source>
</evidence>
<keyword evidence="3" id="KW-0233">DNA recombination</keyword>
<dbReference type="InterPro" id="IPR013762">
    <property type="entry name" value="Integrase-like_cat_sf"/>
</dbReference>
<comment type="caution">
    <text evidence="5">The sequence shown here is derived from an EMBL/GenBank/DDBJ whole genome shotgun (WGS) entry which is preliminary data.</text>
</comment>
<dbReference type="Pfam" id="PF00589">
    <property type="entry name" value="Phage_integrase"/>
    <property type="match status" value="1"/>
</dbReference>
<gene>
    <name evidence="5" type="primary">xerS_1</name>
    <name evidence="5" type="ORF">BN1180_02190</name>
</gene>
<dbReference type="Proteomes" id="UP000182110">
    <property type="component" value="Unassembled WGS sequence"/>
</dbReference>
<evidence type="ECO:0000256" key="3">
    <source>
        <dbReference type="ARBA" id="ARBA00023172"/>
    </source>
</evidence>
<reference evidence="5 6" key="1">
    <citation type="journal article" date="2014" name="Genome Announc.">
        <title>Genome Sequence of Bacillus simplex Strain P558, Isolated from a Human Fecal Sample.</title>
        <authorList>
            <person name="Croce O."/>
            <person name="Hugon P."/>
            <person name="Lagier J.C."/>
            <person name="Bibi F."/>
            <person name="Robert C."/>
            <person name="Azhar E.I."/>
            <person name="Raoult D."/>
            <person name="Fournier P.E."/>
        </authorList>
    </citation>
    <scope>NUCLEOTIDE SEQUENCE [LARGE SCALE GENOMIC DNA]</scope>
    <source>
        <strain evidence="5 6">P558</strain>
    </source>
</reference>
<keyword evidence="6" id="KW-1185">Reference proteome</keyword>
<dbReference type="EMBL" id="CCXW01000001">
    <property type="protein sequence ID" value="CEG32033.1"/>
    <property type="molecule type" value="Genomic_DNA"/>
</dbReference>
<dbReference type="PANTHER" id="PTHR30349">
    <property type="entry name" value="PHAGE INTEGRASE-RELATED"/>
    <property type="match status" value="1"/>
</dbReference>
<dbReference type="Gene3D" id="1.10.443.10">
    <property type="entry name" value="Intergrase catalytic core"/>
    <property type="match status" value="1"/>
</dbReference>
<keyword evidence="2" id="KW-0238">DNA-binding</keyword>
<evidence type="ECO:0000259" key="4">
    <source>
        <dbReference type="PROSITE" id="PS51898"/>
    </source>
</evidence>
<organism evidence="5 6">
    <name type="scientific">Peribacillus simplex</name>
    <dbReference type="NCBI Taxonomy" id="1478"/>
    <lineage>
        <taxon>Bacteria</taxon>
        <taxon>Bacillati</taxon>
        <taxon>Bacillota</taxon>
        <taxon>Bacilli</taxon>
        <taxon>Bacillales</taxon>
        <taxon>Bacillaceae</taxon>
        <taxon>Peribacillus</taxon>
    </lineage>
</organism>
<evidence type="ECO:0000313" key="5">
    <source>
        <dbReference type="EMBL" id="CEG32033.1"/>
    </source>
</evidence>
<name>A0AAN2TSJ7_9BACI</name>
<dbReference type="GO" id="GO:0006310">
    <property type="term" value="P:DNA recombination"/>
    <property type="evidence" value="ECO:0007669"/>
    <property type="project" value="UniProtKB-KW"/>
</dbReference>
<evidence type="ECO:0000313" key="6">
    <source>
        <dbReference type="Proteomes" id="UP000182110"/>
    </source>
</evidence>
<protein>
    <submittedName>
        <fullName evidence="5">Site-specific tyrosine recombinase XerS</fullName>
    </submittedName>
</protein>
<dbReference type="InterPro" id="IPR050090">
    <property type="entry name" value="Tyrosine_recombinase_XerCD"/>
</dbReference>
<dbReference type="GO" id="GO:0015074">
    <property type="term" value="P:DNA integration"/>
    <property type="evidence" value="ECO:0007669"/>
    <property type="project" value="InterPro"/>
</dbReference>
<accession>A0AAN2TSJ7</accession>
<evidence type="ECO:0000256" key="1">
    <source>
        <dbReference type="ARBA" id="ARBA00008857"/>
    </source>
</evidence>
<sequence>MNELSNLRLRDLDFEEKQIHVLRKGGKKDVVAISPPSMQDIKDYLAVRTERYRGSNDDTDYVFLTRVNDGATPLSNRAIEALVKKYTKAFKINKSMSPHKLRHTYGTNLMEQSGHSSTDDSTWSYFNHNGCPLYKP</sequence>
<proteinExistence type="inferred from homology"/>